<dbReference type="EMBL" id="BOMP01000023">
    <property type="protein sequence ID" value="GIE38575.1"/>
    <property type="molecule type" value="Genomic_DNA"/>
</dbReference>
<dbReference type="RefSeq" id="WP_188122094.1">
    <property type="nucleotide sequence ID" value="NZ_BOMP01000023.1"/>
</dbReference>
<comment type="caution">
    <text evidence="3">The sequence shown here is derived from an EMBL/GenBank/DDBJ whole genome shotgun (WGS) entry which is preliminary data.</text>
</comment>
<accession>A0A7W7MH02</accession>
<organism evidence="3 4">
    <name type="scientific">Actinoplanes lobatus</name>
    <dbReference type="NCBI Taxonomy" id="113568"/>
    <lineage>
        <taxon>Bacteria</taxon>
        <taxon>Bacillati</taxon>
        <taxon>Actinomycetota</taxon>
        <taxon>Actinomycetes</taxon>
        <taxon>Micromonosporales</taxon>
        <taxon>Micromonosporaceae</taxon>
        <taxon>Actinoplanes</taxon>
    </lineage>
</organism>
<feature type="region of interest" description="Disordered" evidence="1">
    <location>
        <begin position="1"/>
        <end position="38"/>
    </location>
</feature>
<feature type="region of interest" description="Disordered" evidence="1">
    <location>
        <begin position="125"/>
        <end position="145"/>
    </location>
</feature>
<dbReference type="AlphaFoldDB" id="A0A7W7MH02"/>
<sequence>MSDERERFREDRRSAADRERALARGGEERGEGRPVPVHRPGAIEFFPAVDPEEAWNRLNPEVRGVLARRAGQPLERWARVDDGLVTAILLGDRALVKATPNGRSHEFTELIPLSPETALLKEITETSGGGRTRTAGGGVERMPGSPVLDRMSQELRDFLGHLPEQAQRLMQKPFRDAAGPPRGEREIFQWETAVQRDWKVFGYLHDDRWATVVAGSGVLRGEAATWRLNCRRFRVRK</sequence>
<evidence type="ECO:0000313" key="4">
    <source>
        <dbReference type="Proteomes" id="UP000590511"/>
    </source>
</evidence>
<feature type="compositionally biased region" description="Gly residues" evidence="1">
    <location>
        <begin position="127"/>
        <end position="139"/>
    </location>
</feature>
<reference evidence="3 4" key="1">
    <citation type="submission" date="2020-08" db="EMBL/GenBank/DDBJ databases">
        <title>Sequencing the genomes of 1000 actinobacteria strains.</title>
        <authorList>
            <person name="Klenk H.-P."/>
        </authorList>
    </citation>
    <scope>NUCLEOTIDE SEQUENCE [LARGE SCALE GENOMIC DNA]</scope>
    <source>
        <strain evidence="3 4">DSM 43150</strain>
    </source>
</reference>
<gene>
    <name evidence="2" type="ORF">Alo02nite_14730</name>
    <name evidence="3" type="ORF">BJ964_003999</name>
</gene>
<dbReference type="EMBL" id="JACHNC010000001">
    <property type="protein sequence ID" value="MBB4749838.1"/>
    <property type="molecule type" value="Genomic_DNA"/>
</dbReference>
<dbReference type="Proteomes" id="UP000631312">
    <property type="component" value="Unassembled WGS sequence"/>
</dbReference>
<feature type="compositionally biased region" description="Basic and acidic residues" evidence="1">
    <location>
        <begin position="1"/>
        <end position="32"/>
    </location>
</feature>
<protein>
    <submittedName>
        <fullName evidence="3">Uncharacterized protein</fullName>
    </submittedName>
</protein>
<evidence type="ECO:0000313" key="5">
    <source>
        <dbReference type="Proteomes" id="UP000631312"/>
    </source>
</evidence>
<reference evidence="2 5" key="2">
    <citation type="submission" date="2021-01" db="EMBL/GenBank/DDBJ databases">
        <title>Whole genome shotgun sequence of Actinoplanes lobatus NBRC 12513.</title>
        <authorList>
            <person name="Komaki H."/>
            <person name="Tamura T."/>
        </authorList>
    </citation>
    <scope>NUCLEOTIDE SEQUENCE [LARGE SCALE GENOMIC DNA]</scope>
    <source>
        <strain evidence="2 5">NBRC 12513</strain>
    </source>
</reference>
<proteinExistence type="predicted"/>
<keyword evidence="5" id="KW-1185">Reference proteome</keyword>
<evidence type="ECO:0000313" key="3">
    <source>
        <dbReference type="EMBL" id="MBB4749838.1"/>
    </source>
</evidence>
<dbReference type="Proteomes" id="UP000590511">
    <property type="component" value="Unassembled WGS sequence"/>
</dbReference>
<evidence type="ECO:0000313" key="2">
    <source>
        <dbReference type="EMBL" id="GIE38575.1"/>
    </source>
</evidence>
<name>A0A7W7MH02_9ACTN</name>
<evidence type="ECO:0000256" key="1">
    <source>
        <dbReference type="SAM" id="MobiDB-lite"/>
    </source>
</evidence>